<protein>
    <submittedName>
        <fullName evidence="9">PDEase domain-containing protein</fullName>
    </submittedName>
</protein>
<evidence type="ECO:0000256" key="2">
    <source>
        <dbReference type="ARBA" id="ARBA00022801"/>
    </source>
</evidence>
<reference evidence="9" key="1">
    <citation type="submission" date="2016-06" db="UniProtKB">
        <authorList>
            <consortium name="WormBaseParasite"/>
        </authorList>
    </citation>
    <scope>IDENTIFICATION</scope>
</reference>
<evidence type="ECO:0000313" key="7">
    <source>
        <dbReference type="EMBL" id="VDP71058.1"/>
    </source>
</evidence>
<keyword evidence="1 5" id="KW-0479">Metal-binding</keyword>
<reference evidence="7 8" key="2">
    <citation type="submission" date="2018-11" db="EMBL/GenBank/DDBJ databases">
        <authorList>
            <consortium name="Pathogen Informatics"/>
        </authorList>
    </citation>
    <scope>NUCLEOTIDE SEQUENCE [LARGE SCALE GENOMIC DNA]</scope>
    <source>
        <strain evidence="7 8">Egypt</strain>
    </source>
</reference>
<dbReference type="GO" id="GO:0046872">
    <property type="term" value="F:metal ion binding"/>
    <property type="evidence" value="ECO:0007669"/>
    <property type="project" value="UniProtKB-KW"/>
</dbReference>
<feature type="active site" description="Proton donor" evidence="3">
    <location>
        <position position="35"/>
    </location>
</feature>
<evidence type="ECO:0000259" key="6">
    <source>
        <dbReference type="PROSITE" id="PS51845"/>
    </source>
</evidence>
<evidence type="ECO:0000313" key="9">
    <source>
        <dbReference type="WBParaSite" id="ECPE_0000393901-mRNA-1"/>
    </source>
</evidence>
<dbReference type="PROSITE" id="PS00126">
    <property type="entry name" value="PDEASE_I_1"/>
    <property type="match status" value="1"/>
</dbReference>
<feature type="binding site" evidence="4">
    <location>
        <begin position="35"/>
        <end position="39"/>
    </location>
    <ligand>
        <name>AMP</name>
        <dbReference type="ChEBI" id="CHEBI:456215"/>
    </ligand>
</feature>
<feature type="binding site" evidence="5">
    <location>
        <position position="77"/>
    </location>
    <ligand>
        <name>Zn(2+)</name>
        <dbReference type="ChEBI" id="CHEBI:29105"/>
        <label>1</label>
    </ligand>
</feature>
<dbReference type="CDD" id="cd00077">
    <property type="entry name" value="HDc"/>
    <property type="match status" value="1"/>
</dbReference>
<feature type="binding site" evidence="5">
    <location>
        <position position="39"/>
    </location>
    <ligand>
        <name>Zn(2+)</name>
        <dbReference type="ChEBI" id="CHEBI:29105"/>
        <label>1</label>
    </ligand>
</feature>
<feature type="binding site" evidence="4">
    <location>
        <position position="78"/>
    </location>
    <ligand>
        <name>AMP</name>
        <dbReference type="ChEBI" id="CHEBI:456215"/>
    </ligand>
</feature>
<feature type="binding site" evidence="4">
    <location>
        <position position="189"/>
    </location>
    <ligand>
        <name>AMP</name>
        <dbReference type="ChEBI" id="CHEBI:456215"/>
    </ligand>
</feature>
<dbReference type="SMART" id="SM00471">
    <property type="entry name" value="HDc"/>
    <property type="match status" value="1"/>
</dbReference>
<sequence length="326" mass="36791">MFERLGFVERWRIPQSNLMRFVLTVRKSYRTPTYHNWQHAFSVGHFAFLCLVNASERLSGFLTGLEMLSLFVAALCHDIDHRGFNNHYQCLSSSTLASLYGASGSILEQHHLSHTMRILSLDECNILTGLSDAEYRQVKQLLRQIILATDLAHHLKVFPHIEQMSITGFYPDTADHPSLLLSLMVTSSDLSDQCKSWTNTRIAASLLYDEFFNQGHAERALGHEPAASMDPRKAFIPVLQVSFLDSVVIPCFRALSLILPECEPAFDAVGRNRHVWAKFTQAVQSGQVDSFTTDRLLRGHYDDLVKTLASTDEGICQCDCVPRDAD</sequence>
<dbReference type="PANTHER" id="PTHR11347">
    <property type="entry name" value="CYCLIC NUCLEOTIDE PHOSPHODIESTERASE"/>
    <property type="match status" value="1"/>
</dbReference>
<keyword evidence="8" id="KW-1185">Reference proteome</keyword>
<dbReference type="OrthoDB" id="295473at2759"/>
<dbReference type="Gene3D" id="1.10.1300.10">
    <property type="entry name" value="3'5'-cyclic nucleotide phosphodiesterase, catalytic domain"/>
    <property type="match status" value="1"/>
</dbReference>
<dbReference type="WBParaSite" id="ECPE_0000393901-mRNA-1">
    <property type="protein sequence ID" value="ECPE_0000393901-mRNA-1"/>
    <property type="gene ID" value="ECPE_0000393901"/>
</dbReference>
<evidence type="ECO:0000256" key="1">
    <source>
        <dbReference type="ARBA" id="ARBA00022723"/>
    </source>
</evidence>
<evidence type="ECO:0000256" key="5">
    <source>
        <dbReference type="PIRSR" id="PIRSR623088-3"/>
    </source>
</evidence>
<feature type="binding site" evidence="4">
    <location>
        <position position="240"/>
    </location>
    <ligand>
        <name>AMP</name>
        <dbReference type="ChEBI" id="CHEBI:456215"/>
    </ligand>
</feature>
<dbReference type="InterPro" id="IPR002073">
    <property type="entry name" value="PDEase_catalytic_dom"/>
</dbReference>
<feature type="domain" description="PDEase" evidence="6">
    <location>
        <begin position="1"/>
        <end position="283"/>
    </location>
</feature>
<feature type="binding site" evidence="5">
    <location>
        <position position="78"/>
    </location>
    <ligand>
        <name>Zn(2+)</name>
        <dbReference type="ChEBI" id="CHEBI:29105"/>
        <label>1</label>
    </ligand>
</feature>
<dbReference type="EMBL" id="UZAN01040823">
    <property type="protein sequence ID" value="VDP71058.1"/>
    <property type="molecule type" value="Genomic_DNA"/>
</dbReference>
<feature type="binding site" evidence="5">
    <location>
        <position position="78"/>
    </location>
    <ligand>
        <name>Zn(2+)</name>
        <dbReference type="ChEBI" id="CHEBI:29105"/>
        <label>2</label>
    </ligand>
</feature>
<evidence type="ECO:0000313" key="8">
    <source>
        <dbReference type="Proteomes" id="UP000272942"/>
    </source>
</evidence>
<dbReference type="Proteomes" id="UP000272942">
    <property type="component" value="Unassembled WGS sequence"/>
</dbReference>
<accession>A0A183AAE7</accession>
<dbReference type="InterPro" id="IPR036971">
    <property type="entry name" value="PDEase_catalytic_dom_sf"/>
</dbReference>
<dbReference type="Pfam" id="PF00233">
    <property type="entry name" value="PDEase_I"/>
    <property type="match status" value="1"/>
</dbReference>
<name>A0A183AAE7_9TREM</name>
<dbReference type="PROSITE" id="PS51845">
    <property type="entry name" value="PDEASE_I_2"/>
    <property type="match status" value="1"/>
</dbReference>
<dbReference type="AlphaFoldDB" id="A0A183AAE7"/>
<dbReference type="PRINTS" id="PR00387">
    <property type="entry name" value="PDIESTERASE1"/>
</dbReference>
<gene>
    <name evidence="7" type="ORF">ECPE_LOCUS3932</name>
</gene>
<feature type="binding site" evidence="5">
    <location>
        <position position="189"/>
    </location>
    <ligand>
        <name>Zn(2+)</name>
        <dbReference type="ChEBI" id="CHEBI:29105"/>
        <label>1</label>
    </ligand>
</feature>
<dbReference type="GO" id="GO:0007165">
    <property type="term" value="P:signal transduction"/>
    <property type="evidence" value="ECO:0007669"/>
    <property type="project" value="InterPro"/>
</dbReference>
<dbReference type="SUPFAM" id="SSF109604">
    <property type="entry name" value="HD-domain/PDEase-like"/>
    <property type="match status" value="1"/>
</dbReference>
<dbReference type="InterPro" id="IPR003607">
    <property type="entry name" value="HD/PDEase_dom"/>
</dbReference>
<keyword evidence="2" id="KW-0378">Hydrolase</keyword>
<dbReference type="GO" id="GO:0004114">
    <property type="term" value="F:3',5'-cyclic-nucleotide phosphodiesterase activity"/>
    <property type="evidence" value="ECO:0007669"/>
    <property type="project" value="InterPro"/>
</dbReference>
<proteinExistence type="predicted"/>
<dbReference type="InterPro" id="IPR023174">
    <property type="entry name" value="PDEase_CS"/>
</dbReference>
<evidence type="ECO:0000256" key="3">
    <source>
        <dbReference type="PIRSR" id="PIRSR623088-1"/>
    </source>
</evidence>
<dbReference type="InterPro" id="IPR023088">
    <property type="entry name" value="PDEase"/>
</dbReference>
<organism evidence="9">
    <name type="scientific">Echinostoma caproni</name>
    <dbReference type="NCBI Taxonomy" id="27848"/>
    <lineage>
        <taxon>Eukaryota</taxon>
        <taxon>Metazoa</taxon>
        <taxon>Spiralia</taxon>
        <taxon>Lophotrochozoa</taxon>
        <taxon>Platyhelminthes</taxon>
        <taxon>Trematoda</taxon>
        <taxon>Digenea</taxon>
        <taxon>Plagiorchiida</taxon>
        <taxon>Echinostomata</taxon>
        <taxon>Echinostomatoidea</taxon>
        <taxon>Echinostomatidae</taxon>
        <taxon>Echinostoma</taxon>
    </lineage>
</organism>
<evidence type="ECO:0000256" key="4">
    <source>
        <dbReference type="PIRSR" id="PIRSR623088-2"/>
    </source>
</evidence>